<dbReference type="Pfam" id="PF00004">
    <property type="entry name" value="AAA"/>
    <property type="match status" value="1"/>
</dbReference>
<dbReference type="GO" id="GO:0030163">
    <property type="term" value="P:protein catabolic process"/>
    <property type="evidence" value="ECO:0007669"/>
    <property type="project" value="TreeGrafter"/>
</dbReference>
<dbReference type="GO" id="GO:0006508">
    <property type="term" value="P:proteolysis"/>
    <property type="evidence" value="ECO:0007669"/>
    <property type="project" value="InterPro"/>
</dbReference>
<accession>A0A418ZWA1</accession>
<organism evidence="3 4">
    <name type="scientific">Paracoccus aestuarii</name>
    <dbReference type="NCBI Taxonomy" id="453842"/>
    <lineage>
        <taxon>Bacteria</taxon>
        <taxon>Pseudomonadati</taxon>
        <taxon>Pseudomonadota</taxon>
        <taxon>Alphaproteobacteria</taxon>
        <taxon>Rhodobacterales</taxon>
        <taxon>Paracoccaceae</taxon>
        <taxon>Paracoccus</taxon>
    </lineage>
</organism>
<dbReference type="Gene3D" id="1.20.58.760">
    <property type="entry name" value="Peptidase M41"/>
    <property type="match status" value="1"/>
</dbReference>
<dbReference type="InterPro" id="IPR003959">
    <property type="entry name" value="ATPase_AAA_core"/>
</dbReference>
<evidence type="ECO:0000256" key="1">
    <source>
        <dbReference type="SAM" id="MobiDB-lite"/>
    </source>
</evidence>
<proteinExistence type="predicted"/>
<dbReference type="SUPFAM" id="SSF52540">
    <property type="entry name" value="P-loop containing nucleoside triphosphate hydrolases"/>
    <property type="match status" value="1"/>
</dbReference>
<name>A0A418ZWA1_9RHOB</name>
<dbReference type="EMBL" id="QZEV01000039">
    <property type="protein sequence ID" value="RJL04771.1"/>
    <property type="molecule type" value="Genomic_DNA"/>
</dbReference>
<dbReference type="GO" id="GO:0004222">
    <property type="term" value="F:metalloendopeptidase activity"/>
    <property type="evidence" value="ECO:0007669"/>
    <property type="project" value="InterPro"/>
</dbReference>
<dbReference type="OrthoDB" id="9809379at2"/>
<gene>
    <name evidence="3" type="ORF">D3P06_09305</name>
</gene>
<evidence type="ECO:0000259" key="2">
    <source>
        <dbReference type="SMART" id="SM00382"/>
    </source>
</evidence>
<feature type="region of interest" description="Disordered" evidence="1">
    <location>
        <begin position="67"/>
        <end position="86"/>
    </location>
</feature>
<dbReference type="InterPro" id="IPR003593">
    <property type="entry name" value="AAA+_ATPase"/>
</dbReference>
<sequence length="918" mass="98276">MRAHAAGCDREHADGPFHLPRLQRHVDERSQLHLPDALHPAQRPDRHQSGIFSQPCLEAALSARHGSRTECRTAPGDPGANRSPGNLLREAAARDPAQALSRCRSRSGRVRGRGSCSLGTLLRQHRAGDHGAARRHRAAGQIAGKARGEARPAQCAAGRPPRKEPAAPQALGRLCQSRLTGSADHAPHPSPPEVPMTKPDTGTAAPSRPAWRAYAADILNRAREMEARSDAERATLLEEHDAADEVLPRLPGDAAVSFTSPRDQMMILCLAATIGSGDRLRAELQRGAIVAIIGLPDDRLTDARRLLPLLLPPGWRIARSAHERRRPGAVAVVEPAPTYNGYAQEGLTRILETALTFDVPVVLLLPESLAAAKALEGAELPLWLFRRMDREIVAELLALTWPQADPAALREQLPPDDQLAVMPMLPLMLSLRSKSVEEAVRVLRHTTGTSAARPRQQDLKAGATGMDLPEGRTQPGIRLAELAGLGAARDVALGIVEDLRAWHAGELPWDAVHRGLLVVGPPGCGKTELARAMAREPGIHLESASYAQWQSRGHLGDLIKGMRASFAAAADQAPSILFLDELDAFGSRTGGGITQHQSYDTKVITALLEQLDGIDDRVGVVIVAACNHPGVIDPAVLRAGRFDQRVTLRLPDAEALATILRQHLGPDLPEADLAMLGQMALGLSGADCAAAVRAARAAARRQKRPLTTEDLRAALVPDHLALPADMRRRAAIHEAGHAVVMTALGLGQVKALRLGPNGGETRMRWFDSDSTRELLQRRCAGHLAGRSAEILLLGTASGGAGGTEDSDLHQATRLVMQCEISLGLGSMGHLSVGAPPPTTTLLSLPPVLRQQMQRDLDKALALALEVLRQYRPLLESLARDLEIRGFLGEADLALALAPVVGIDADRHPPPEHAGGAER</sequence>
<comment type="caution">
    <text evidence="3">The sequence shown here is derived from an EMBL/GenBank/DDBJ whole genome shotgun (WGS) entry which is preliminary data.</text>
</comment>
<feature type="region of interest" description="Disordered" evidence="1">
    <location>
        <begin position="180"/>
        <end position="209"/>
    </location>
</feature>
<dbReference type="PANTHER" id="PTHR23076:SF97">
    <property type="entry name" value="ATP-DEPENDENT ZINC METALLOPROTEASE YME1L1"/>
    <property type="match status" value="1"/>
</dbReference>
<protein>
    <submittedName>
        <fullName evidence="3">AAA family ATPase</fullName>
    </submittedName>
</protein>
<dbReference type="InterPro" id="IPR037219">
    <property type="entry name" value="Peptidase_M41-like"/>
</dbReference>
<feature type="compositionally biased region" description="Basic residues" evidence="1">
    <location>
        <begin position="103"/>
        <end position="112"/>
    </location>
</feature>
<dbReference type="Gene3D" id="1.10.8.60">
    <property type="match status" value="1"/>
</dbReference>
<dbReference type="Proteomes" id="UP000285530">
    <property type="component" value="Unassembled WGS sequence"/>
</dbReference>
<dbReference type="InterPro" id="IPR027417">
    <property type="entry name" value="P-loop_NTPase"/>
</dbReference>
<dbReference type="AlphaFoldDB" id="A0A418ZWA1"/>
<reference evidence="3 4" key="1">
    <citation type="submission" date="2018-09" db="EMBL/GenBank/DDBJ databases">
        <title>Paracoccus onubensis nov. sp. a moderate halophilic bacterium isolated from Gruta de las Maravillas (Aracena, Spain).</title>
        <authorList>
            <person name="Jurado V."/>
            <person name="Gutierrez-Patricio S."/>
            <person name="Gonzalez-Pimentel J.L."/>
            <person name="Laiz L."/>
            <person name="Saiz-Jimenez C."/>
        </authorList>
    </citation>
    <scope>NUCLEOTIDE SEQUENCE [LARGE SCALE GENOMIC DNA]</scope>
    <source>
        <strain evidence="3 4">DSM 19484</strain>
    </source>
</reference>
<dbReference type="GO" id="GO:0004176">
    <property type="term" value="F:ATP-dependent peptidase activity"/>
    <property type="evidence" value="ECO:0007669"/>
    <property type="project" value="InterPro"/>
</dbReference>
<dbReference type="GO" id="GO:0016887">
    <property type="term" value="F:ATP hydrolysis activity"/>
    <property type="evidence" value="ECO:0007669"/>
    <property type="project" value="InterPro"/>
</dbReference>
<dbReference type="GO" id="GO:0005524">
    <property type="term" value="F:ATP binding"/>
    <property type="evidence" value="ECO:0007669"/>
    <property type="project" value="InterPro"/>
</dbReference>
<dbReference type="Gene3D" id="3.40.50.300">
    <property type="entry name" value="P-loop containing nucleotide triphosphate hydrolases"/>
    <property type="match status" value="1"/>
</dbReference>
<evidence type="ECO:0000313" key="4">
    <source>
        <dbReference type="Proteomes" id="UP000285530"/>
    </source>
</evidence>
<dbReference type="GO" id="GO:0005886">
    <property type="term" value="C:plasma membrane"/>
    <property type="evidence" value="ECO:0007669"/>
    <property type="project" value="TreeGrafter"/>
</dbReference>
<dbReference type="SUPFAM" id="SSF140990">
    <property type="entry name" value="FtsH protease domain-like"/>
    <property type="match status" value="1"/>
</dbReference>
<feature type="domain" description="AAA+ ATPase" evidence="2">
    <location>
        <begin position="512"/>
        <end position="652"/>
    </location>
</feature>
<dbReference type="PANTHER" id="PTHR23076">
    <property type="entry name" value="METALLOPROTEASE M41 FTSH"/>
    <property type="match status" value="1"/>
</dbReference>
<evidence type="ECO:0000313" key="3">
    <source>
        <dbReference type="EMBL" id="RJL04771.1"/>
    </source>
</evidence>
<keyword evidence="4" id="KW-1185">Reference proteome</keyword>
<dbReference type="SMART" id="SM00382">
    <property type="entry name" value="AAA"/>
    <property type="match status" value="1"/>
</dbReference>
<feature type="region of interest" description="Disordered" evidence="1">
    <location>
        <begin position="92"/>
        <end position="168"/>
    </location>
</feature>
<dbReference type="CDD" id="cd19481">
    <property type="entry name" value="RecA-like_protease"/>
    <property type="match status" value="1"/>
</dbReference>